<evidence type="ECO:0000256" key="1">
    <source>
        <dbReference type="ARBA" id="ARBA00005033"/>
    </source>
</evidence>
<dbReference type="InterPro" id="IPR040442">
    <property type="entry name" value="Pyrv_kinase-like_dom_sf"/>
</dbReference>
<dbReference type="SUPFAM" id="SSF51621">
    <property type="entry name" value="Phosphoenolpyruvate/pyruvate domain"/>
    <property type="match status" value="1"/>
</dbReference>
<dbReference type="NCBIfam" id="TIGR00222">
    <property type="entry name" value="panB"/>
    <property type="match status" value="1"/>
</dbReference>
<dbReference type="CDD" id="cd06557">
    <property type="entry name" value="KPHMT-like"/>
    <property type="match status" value="1"/>
</dbReference>
<keyword evidence="5" id="KW-0489">Methyltransferase</keyword>
<evidence type="ECO:0000313" key="5">
    <source>
        <dbReference type="EMBL" id="QEA05441.1"/>
    </source>
</evidence>
<dbReference type="PANTHER" id="PTHR20881">
    <property type="entry name" value="3-METHYL-2-OXOBUTANOATE HYDROXYMETHYLTRANSFERASE"/>
    <property type="match status" value="1"/>
</dbReference>
<dbReference type="GO" id="GO:0008168">
    <property type="term" value="F:methyltransferase activity"/>
    <property type="evidence" value="ECO:0007669"/>
    <property type="project" value="UniProtKB-KW"/>
</dbReference>
<comment type="similarity">
    <text evidence="2">Belongs to the PanB family.</text>
</comment>
<comment type="pathway">
    <text evidence="1">Cofactor biosynthesis; (R)-pantothenate biosynthesis; (R)-pantoate from 3-methyl-2-oxobutanoate: step 1/2.</text>
</comment>
<organism evidence="5">
    <name type="scientific">uncultured organism</name>
    <dbReference type="NCBI Taxonomy" id="155900"/>
    <lineage>
        <taxon>unclassified sequences</taxon>
        <taxon>environmental samples</taxon>
    </lineage>
</organism>
<sequence length="273" mass="28899">MYSGEQKPRSQPVTVARLHRMKREGTPIACLTAYDFTLASAEDAAGVDVMLVGDSLGNVMQGRKTTLPVTVDEIVYHTRCVTAASPGALVMADMPFMSYPDVPTALHNAGRLMKEGGAQMIKLEGAGDQAGVVAALAGAGVPVCGHLGLQPQLVHKIGGYRVQGRDSETAERMVEDALALERAGADMLLVECIPAALAGRLTRELTIPLIGIGAGPHCDGQMLVLQDMLGVTRGRPPKFSRDFMPEAGSIPAALAAYVAAVREHRFPTDEHSF</sequence>
<keyword evidence="4 5" id="KW-0808">Transferase</keyword>
<protein>
    <recommendedName>
        <fullName evidence="3">3-methyl-2-oxobutanoate hydroxymethyltransferase</fullName>
        <ecNumber evidence="3">2.1.2.11</ecNumber>
    </recommendedName>
</protein>
<reference evidence="5" key="1">
    <citation type="submission" date="2019-06" db="EMBL/GenBank/DDBJ databases">
        <authorList>
            <person name="Murdoch R.W."/>
            <person name="Fathepure B."/>
        </authorList>
    </citation>
    <scope>NUCLEOTIDE SEQUENCE</scope>
</reference>
<dbReference type="InterPro" id="IPR015813">
    <property type="entry name" value="Pyrv/PenolPyrv_kinase-like_dom"/>
</dbReference>
<dbReference type="PANTHER" id="PTHR20881:SF0">
    <property type="entry name" value="3-METHYL-2-OXOBUTANOATE HYDROXYMETHYLTRANSFERASE"/>
    <property type="match status" value="1"/>
</dbReference>
<proteinExistence type="inferred from homology"/>
<dbReference type="EC" id="2.1.2.11" evidence="3"/>
<dbReference type="FunFam" id="3.20.20.60:FF:000003">
    <property type="entry name" value="3-methyl-2-oxobutanoate hydroxymethyltransferase"/>
    <property type="match status" value="1"/>
</dbReference>
<dbReference type="PIRSF" id="PIRSF000388">
    <property type="entry name" value="Pantoate_hydroxy_MeTrfase"/>
    <property type="match status" value="1"/>
</dbReference>
<dbReference type="GO" id="GO:0003864">
    <property type="term" value="F:3-methyl-2-oxobutanoate hydroxymethyltransferase activity"/>
    <property type="evidence" value="ECO:0007669"/>
    <property type="project" value="UniProtKB-EC"/>
</dbReference>
<dbReference type="GO" id="GO:0015940">
    <property type="term" value="P:pantothenate biosynthetic process"/>
    <property type="evidence" value="ECO:0007669"/>
    <property type="project" value="InterPro"/>
</dbReference>
<evidence type="ECO:0000256" key="2">
    <source>
        <dbReference type="ARBA" id="ARBA00008676"/>
    </source>
</evidence>
<dbReference type="Pfam" id="PF02548">
    <property type="entry name" value="Pantoate_transf"/>
    <property type="match status" value="1"/>
</dbReference>
<dbReference type="GO" id="GO:0032259">
    <property type="term" value="P:methylation"/>
    <property type="evidence" value="ECO:0007669"/>
    <property type="project" value="UniProtKB-KW"/>
</dbReference>
<dbReference type="Gene3D" id="3.20.20.60">
    <property type="entry name" value="Phosphoenolpyruvate-binding domains"/>
    <property type="match status" value="1"/>
</dbReference>
<dbReference type="EMBL" id="MN079101">
    <property type="protein sequence ID" value="QEA05441.1"/>
    <property type="molecule type" value="Genomic_DNA"/>
</dbReference>
<name>A0A5B8RA26_9ZZZZ</name>
<evidence type="ECO:0000256" key="3">
    <source>
        <dbReference type="ARBA" id="ARBA00012618"/>
    </source>
</evidence>
<evidence type="ECO:0000256" key="4">
    <source>
        <dbReference type="ARBA" id="ARBA00022679"/>
    </source>
</evidence>
<dbReference type="AlphaFoldDB" id="A0A5B8RA26"/>
<dbReference type="GO" id="GO:0000287">
    <property type="term" value="F:magnesium ion binding"/>
    <property type="evidence" value="ECO:0007669"/>
    <property type="project" value="TreeGrafter"/>
</dbReference>
<dbReference type="NCBIfam" id="NF001452">
    <property type="entry name" value="PRK00311.1"/>
    <property type="match status" value="1"/>
</dbReference>
<dbReference type="InterPro" id="IPR003700">
    <property type="entry name" value="Pantoate_hydroxy_MeTrfase"/>
</dbReference>
<dbReference type="HAMAP" id="MF_00156">
    <property type="entry name" value="PanB"/>
    <property type="match status" value="1"/>
</dbReference>
<accession>A0A5B8RA26</accession>
<gene>
    <name evidence="5" type="primary">panB</name>
    <name evidence="5" type="ORF">KBTEX_01763</name>
</gene>